<proteinExistence type="inferred from homology"/>
<accession>A0A7M7HF55</accession>
<evidence type="ECO:0000256" key="5">
    <source>
        <dbReference type="ARBA" id="ARBA00022989"/>
    </source>
</evidence>
<keyword evidence="5 14" id="KW-1133">Transmembrane helix</keyword>
<evidence type="ECO:0000256" key="2">
    <source>
        <dbReference type="ARBA" id="ARBA00022448"/>
    </source>
</evidence>
<evidence type="ECO:0000256" key="10">
    <source>
        <dbReference type="ARBA" id="ARBA00023201"/>
    </source>
</evidence>
<evidence type="ECO:0000256" key="6">
    <source>
        <dbReference type="ARBA" id="ARBA00023053"/>
    </source>
</evidence>
<evidence type="ECO:0000256" key="14">
    <source>
        <dbReference type="SAM" id="Phobius"/>
    </source>
</evidence>
<dbReference type="KEGG" id="spu:105441174"/>
<feature type="transmembrane region" description="Helical" evidence="14">
    <location>
        <begin position="586"/>
        <end position="612"/>
    </location>
</feature>
<evidence type="ECO:0000256" key="8">
    <source>
        <dbReference type="ARBA" id="ARBA00023136"/>
    </source>
</evidence>
<comment type="subcellular location">
    <subcellularLocation>
        <location evidence="1">Membrane</location>
        <topology evidence="1">Multi-pass membrane protein</topology>
    </subcellularLocation>
</comment>
<reference evidence="15" key="2">
    <citation type="submission" date="2021-01" db="UniProtKB">
        <authorList>
            <consortium name="EnsemblMetazoa"/>
        </authorList>
    </citation>
    <scope>IDENTIFICATION</scope>
</reference>
<dbReference type="Proteomes" id="UP000007110">
    <property type="component" value="Unassembled WGS sequence"/>
</dbReference>
<dbReference type="EnsemblMetazoa" id="XM_011672057">
    <property type="protein sequence ID" value="XP_011670359"/>
    <property type="gene ID" value="LOC105441174"/>
</dbReference>
<evidence type="ECO:0000256" key="12">
    <source>
        <dbReference type="RuleBase" id="RU000679"/>
    </source>
</evidence>
<feature type="compositionally biased region" description="Low complexity" evidence="13">
    <location>
        <begin position="198"/>
        <end position="227"/>
    </location>
</feature>
<dbReference type="InterPro" id="IPR001873">
    <property type="entry name" value="ENaC"/>
</dbReference>
<evidence type="ECO:0000313" key="16">
    <source>
        <dbReference type="Proteomes" id="UP000007110"/>
    </source>
</evidence>
<feature type="compositionally biased region" description="Low complexity" evidence="13">
    <location>
        <begin position="235"/>
        <end position="246"/>
    </location>
</feature>
<evidence type="ECO:0000256" key="9">
    <source>
        <dbReference type="ARBA" id="ARBA00023180"/>
    </source>
</evidence>
<reference evidence="16" key="1">
    <citation type="submission" date="2015-02" db="EMBL/GenBank/DDBJ databases">
        <title>Genome sequencing for Strongylocentrotus purpuratus.</title>
        <authorList>
            <person name="Murali S."/>
            <person name="Liu Y."/>
            <person name="Vee V."/>
            <person name="English A."/>
            <person name="Wang M."/>
            <person name="Skinner E."/>
            <person name="Han Y."/>
            <person name="Muzny D.M."/>
            <person name="Worley K.C."/>
            <person name="Gibbs R.A."/>
        </authorList>
    </citation>
    <scope>NUCLEOTIDE SEQUENCE</scope>
</reference>
<dbReference type="OrthoDB" id="10051479at2759"/>
<evidence type="ECO:0000256" key="1">
    <source>
        <dbReference type="ARBA" id="ARBA00004141"/>
    </source>
</evidence>
<keyword evidence="4 12" id="KW-0812">Transmembrane</keyword>
<dbReference type="OMA" id="WQWGLLI"/>
<dbReference type="RefSeq" id="XP_011670359.2">
    <property type="nucleotide sequence ID" value="XM_011672057.2"/>
</dbReference>
<keyword evidence="8 14" id="KW-0472">Membrane</keyword>
<comment type="similarity">
    <text evidence="12">Belongs to the amiloride-sensitive sodium channel (TC 1.A.6) family.</text>
</comment>
<dbReference type="FunFam" id="1.10.287.770:FF:000001">
    <property type="entry name" value="Acid-sensing ion channel subunit 1"/>
    <property type="match status" value="1"/>
</dbReference>
<sequence length="654" mass="72992">MEAWKANAEKEEESFLKILHSRMETSSAHGLPNIHRSSKPITKLFWLLLFLTGIGVIIWQVIALFKTYFAYEYTVSLEIKFNRSQEFPAITICNMNPVMKSKLEKADDSFRELFDTNFQPPGPMDMVDQVVQGVGQVGGVFSSGVGSFMGSGGNSGGGVEANNAKTTQRPGSSTAGGRRATDGNVEVAGSVEPPNGPSGPLSSQGQSDASATTLATSSASSDTSTSSMFTAPGVGSTTESTGNTTEAVETWQDRQKGDFFRKQSNDYLKQQRLMVKLANKTIEERKSLGHSLDDMLLDCSWRGFPCSPANFTNIFDPQFGNCYIFNSGLDGDTLTTNRPGPNYGLSMELFVQQDEYMEDQTEVAGFRVIIHHPSNMPFPSDDGIFVSPGMVTAIGVRVVEIERLPEPYGLCKEDTKENIEDNIYYQNYNMSYSIQTCEQSCYQRAMIRICGCSDPSYPSPLYHNETFYPCDIDNDKETSCLHETGHRYENGSLGCVCQTACHDFSYLPTISSATWPSDNYEKKLFEKMIRSNEEMKRQIRGQSPSVWTRSNMAKLEIYFDEFNYEYIRQDPAYTIPDLLSDMGGQLGLWLGLSVITIFEIFEGVWVMISFFCSRNRSRTRPMQTIPTSTFKARAEKSPPPAYDAAYDAHFAEKK</sequence>
<dbReference type="GeneID" id="105441174"/>
<evidence type="ECO:0000256" key="13">
    <source>
        <dbReference type="SAM" id="MobiDB-lite"/>
    </source>
</evidence>
<feature type="compositionally biased region" description="Polar residues" evidence="13">
    <location>
        <begin position="163"/>
        <end position="175"/>
    </location>
</feature>
<dbReference type="PROSITE" id="PS01206">
    <property type="entry name" value="ASC"/>
    <property type="match status" value="1"/>
</dbReference>
<dbReference type="PANTHER" id="PTHR11690">
    <property type="entry name" value="AMILORIDE-SENSITIVE SODIUM CHANNEL-RELATED"/>
    <property type="match status" value="1"/>
</dbReference>
<feature type="transmembrane region" description="Helical" evidence="14">
    <location>
        <begin position="44"/>
        <end position="65"/>
    </location>
</feature>
<keyword evidence="7 12" id="KW-0406">Ion transport</keyword>
<evidence type="ECO:0000256" key="4">
    <source>
        <dbReference type="ARBA" id="ARBA00022692"/>
    </source>
</evidence>
<feature type="region of interest" description="Disordered" evidence="13">
    <location>
        <begin position="152"/>
        <end position="252"/>
    </location>
</feature>
<dbReference type="Gene3D" id="2.60.470.10">
    <property type="entry name" value="Acid-sensing ion channels like domains"/>
    <property type="match status" value="1"/>
</dbReference>
<dbReference type="Pfam" id="PF00858">
    <property type="entry name" value="ASC"/>
    <property type="match status" value="2"/>
</dbReference>
<evidence type="ECO:0000256" key="7">
    <source>
        <dbReference type="ARBA" id="ARBA00023065"/>
    </source>
</evidence>
<dbReference type="PRINTS" id="PR01078">
    <property type="entry name" value="AMINACHANNEL"/>
</dbReference>
<keyword evidence="3 12" id="KW-0894">Sodium channel</keyword>
<dbReference type="GO" id="GO:0015280">
    <property type="term" value="F:ligand-gated sodium channel activity"/>
    <property type="evidence" value="ECO:0000318"/>
    <property type="project" value="GO_Central"/>
</dbReference>
<dbReference type="PANTHER" id="PTHR11690:SF248">
    <property type="entry name" value="PICKPOCKET 17, ISOFORM A"/>
    <property type="match status" value="1"/>
</dbReference>
<organism evidence="15 16">
    <name type="scientific">Strongylocentrotus purpuratus</name>
    <name type="common">Purple sea urchin</name>
    <dbReference type="NCBI Taxonomy" id="7668"/>
    <lineage>
        <taxon>Eukaryota</taxon>
        <taxon>Metazoa</taxon>
        <taxon>Echinodermata</taxon>
        <taxon>Eleutherozoa</taxon>
        <taxon>Echinozoa</taxon>
        <taxon>Echinoidea</taxon>
        <taxon>Euechinoidea</taxon>
        <taxon>Echinacea</taxon>
        <taxon>Camarodonta</taxon>
        <taxon>Echinidea</taxon>
        <taxon>Strongylocentrotidae</taxon>
        <taxon>Strongylocentrotus</taxon>
    </lineage>
</organism>
<keyword evidence="10 12" id="KW-0739">Sodium transport</keyword>
<dbReference type="AlphaFoldDB" id="A0A7M7HF55"/>
<evidence type="ECO:0000256" key="11">
    <source>
        <dbReference type="ARBA" id="ARBA00023303"/>
    </source>
</evidence>
<name>A0A7M7HF55_STRPU</name>
<dbReference type="Gene3D" id="1.10.287.770">
    <property type="entry name" value="YojJ-like"/>
    <property type="match status" value="1"/>
</dbReference>
<protein>
    <submittedName>
        <fullName evidence="15">Uncharacterized protein</fullName>
    </submittedName>
</protein>
<keyword evidence="16" id="KW-1185">Reference proteome</keyword>
<evidence type="ECO:0000313" key="15">
    <source>
        <dbReference type="EnsemblMetazoa" id="XP_011670359"/>
    </source>
</evidence>
<keyword evidence="11 12" id="KW-0407">Ion channel</keyword>
<evidence type="ECO:0000256" key="3">
    <source>
        <dbReference type="ARBA" id="ARBA00022461"/>
    </source>
</evidence>
<dbReference type="InterPro" id="IPR020903">
    <property type="entry name" value="ENaC_CS"/>
</dbReference>
<keyword evidence="9" id="KW-0325">Glycoprotein</keyword>
<dbReference type="GO" id="GO:0035725">
    <property type="term" value="P:sodium ion transmembrane transport"/>
    <property type="evidence" value="ECO:0000318"/>
    <property type="project" value="GO_Central"/>
</dbReference>
<dbReference type="InParanoid" id="A0A7M7HF55"/>
<keyword evidence="6" id="KW-0915">Sodium</keyword>
<keyword evidence="2 12" id="KW-0813">Transport</keyword>
<dbReference type="GO" id="GO:0005886">
    <property type="term" value="C:plasma membrane"/>
    <property type="evidence" value="ECO:0000318"/>
    <property type="project" value="GO_Central"/>
</dbReference>